<dbReference type="GO" id="GO:0005634">
    <property type="term" value="C:nucleus"/>
    <property type="evidence" value="ECO:0007669"/>
    <property type="project" value="TreeGrafter"/>
</dbReference>
<feature type="compositionally biased region" description="Basic residues" evidence="6">
    <location>
        <begin position="69"/>
        <end position="85"/>
    </location>
</feature>
<dbReference type="InterPro" id="IPR007356">
    <property type="entry name" value="tRNA_m1G_MeTrfase_euk"/>
</dbReference>
<evidence type="ECO:0000259" key="7">
    <source>
        <dbReference type="PROSITE" id="PS51675"/>
    </source>
</evidence>
<keyword evidence="9" id="KW-1185">Reference proteome</keyword>
<dbReference type="InterPro" id="IPR038459">
    <property type="entry name" value="MT_TRM10-typ_sf"/>
</dbReference>
<dbReference type="Gene3D" id="3.40.1280.30">
    <property type="match status" value="1"/>
</dbReference>
<dbReference type="Proteomes" id="UP000054561">
    <property type="component" value="Unassembled WGS sequence"/>
</dbReference>
<feature type="region of interest" description="Disordered" evidence="6">
    <location>
        <begin position="40"/>
        <end position="89"/>
    </location>
</feature>
<dbReference type="EC" id="2.1.1.221" evidence="1"/>
<protein>
    <recommendedName>
        <fullName evidence="1">tRNA (guanine(9)-N(1))-methyltransferase</fullName>
        <ecNumber evidence="1">2.1.1.221</ecNumber>
    </recommendedName>
</protein>
<dbReference type="EMBL" id="KQ001671">
    <property type="protein sequence ID" value="KJP87632.1"/>
    <property type="molecule type" value="Genomic_DNA"/>
</dbReference>
<feature type="region of interest" description="Disordered" evidence="6">
    <location>
        <begin position="316"/>
        <end position="347"/>
    </location>
</feature>
<proteinExistence type="predicted"/>
<feature type="domain" description="SAM-dependent MTase TRM10-type" evidence="7">
    <location>
        <begin position="120"/>
        <end position="310"/>
    </location>
</feature>
<dbReference type="OrthoDB" id="278300at2759"/>
<dbReference type="GO" id="GO:0002939">
    <property type="term" value="P:tRNA N1-guanine methylation"/>
    <property type="evidence" value="ECO:0007669"/>
    <property type="project" value="TreeGrafter"/>
</dbReference>
<dbReference type="PROSITE" id="PS51675">
    <property type="entry name" value="SAM_MT_TRM10"/>
    <property type="match status" value="1"/>
</dbReference>
<dbReference type="PANTHER" id="PTHR13563:SF13">
    <property type="entry name" value="TRNA METHYLTRANSFERASE 10 HOMOLOG A"/>
    <property type="match status" value="1"/>
</dbReference>
<dbReference type="AlphaFoldDB" id="A0A0D9QLH7"/>
<evidence type="ECO:0000313" key="9">
    <source>
        <dbReference type="Proteomes" id="UP000054561"/>
    </source>
</evidence>
<gene>
    <name evidence="8" type="ORF">AK88_02660</name>
</gene>
<dbReference type="RefSeq" id="XP_012335708.1">
    <property type="nucleotide sequence ID" value="XM_012480285.1"/>
</dbReference>
<evidence type="ECO:0000256" key="4">
    <source>
        <dbReference type="ARBA" id="ARBA00022691"/>
    </source>
</evidence>
<feature type="compositionally biased region" description="Basic residues" evidence="6">
    <location>
        <begin position="49"/>
        <end position="62"/>
    </location>
</feature>
<keyword evidence="3" id="KW-0808">Transferase</keyword>
<keyword evidence="4" id="KW-0949">S-adenosyl-L-methionine</keyword>
<reference evidence="8 9" key="1">
    <citation type="submission" date="2014-03" db="EMBL/GenBank/DDBJ databases">
        <title>The Genome Sequence of Plasmodium fragile nilgiri.</title>
        <authorList>
            <consortium name="The Broad Institute Genomics Platform"/>
            <consortium name="The Broad Institute Genome Sequencing Center for Infectious Disease"/>
            <person name="Neafsey D."/>
            <person name="Duraisingh M."/>
            <person name="Young S.K."/>
            <person name="Zeng Q."/>
            <person name="Gargeya S."/>
            <person name="Abouelleil A."/>
            <person name="Alvarado L."/>
            <person name="Chapman S.B."/>
            <person name="Gainer-Dewar J."/>
            <person name="Goldberg J."/>
            <person name="Griggs A."/>
            <person name="Gujja S."/>
            <person name="Hansen M."/>
            <person name="Howarth C."/>
            <person name="Imamovic A."/>
            <person name="Larimer J."/>
            <person name="Pearson M."/>
            <person name="Poon T.W."/>
            <person name="Priest M."/>
            <person name="Roberts A."/>
            <person name="Saif S."/>
            <person name="Shea T."/>
            <person name="Sykes S."/>
            <person name="Wortman J."/>
            <person name="Nusbaum C."/>
            <person name="Birren B."/>
        </authorList>
    </citation>
    <scope>NUCLEOTIDE SEQUENCE [LARGE SCALE GENOMIC DNA]</scope>
    <source>
        <strain evidence="9">nilgiri</strain>
    </source>
</reference>
<sequence length="347" mass="40631">MGSTEGGNQPEGEAECHVEKAKDDLDEGSSLLASLANVVDQKDVDKVNRRGNKKTKKEKKKEKREYLKEKRKKNRPEEKKKRKEKKKNDLLKILNGLNSSERIQFLAERRALQEEKKKKRKQFLIKAYNEGYKICYNCSFLNLMGEKEVSSLAKQVFLGYHYMIKEQLHVQFHFTSLSSSDEFYTQLREKYAMDKWHVHMHSEDYWDVFPREKIVVLSPDAEEELTEVRDDEVYIISALVDRSVSKNLSFYQASLHNLVTKKLPLEKYFKKRKSNVLNVNTVVEILISFLKNKNWMKVFKECVPQKKVLRFCNGTSTEGHKNEDADEATEAEAGAETKREEPYVEDN</sequence>
<dbReference type="PANTHER" id="PTHR13563">
    <property type="entry name" value="TRNA (GUANINE-9-) METHYLTRANSFERASE"/>
    <property type="match status" value="1"/>
</dbReference>
<feature type="compositionally biased region" description="Basic and acidic residues" evidence="6">
    <location>
        <begin position="335"/>
        <end position="347"/>
    </location>
</feature>
<organism evidence="8 9">
    <name type="scientific">Plasmodium fragile</name>
    <dbReference type="NCBI Taxonomy" id="5857"/>
    <lineage>
        <taxon>Eukaryota</taxon>
        <taxon>Sar</taxon>
        <taxon>Alveolata</taxon>
        <taxon>Apicomplexa</taxon>
        <taxon>Aconoidasida</taxon>
        <taxon>Haemosporida</taxon>
        <taxon>Plasmodiidae</taxon>
        <taxon>Plasmodium</taxon>
        <taxon>Plasmodium (Plasmodium)</taxon>
    </lineage>
</organism>
<dbReference type="GO" id="GO:0052905">
    <property type="term" value="F:tRNA (guanosine(9)-N1)-methyltransferase activity"/>
    <property type="evidence" value="ECO:0007669"/>
    <property type="project" value="UniProtKB-EC"/>
</dbReference>
<dbReference type="OMA" id="FKKNDGW"/>
<dbReference type="VEuPathDB" id="PlasmoDB:AK88_02660"/>
<dbReference type="CDD" id="cd18089">
    <property type="entry name" value="SPOUT_Trm10-like"/>
    <property type="match status" value="1"/>
</dbReference>
<feature type="region of interest" description="Disordered" evidence="6">
    <location>
        <begin position="1"/>
        <end position="27"/>
    </location>
</feature>
<evidence type="ECO:0000256" key="6">
    <source>
        <dbReference type="SAM" id="MobiDB-lite"/>
    </source>
</evidence>
<evidence type="ECO:0000256" key="2">
    <source>
        <dbReference type="ARBA" id="ARBA00022603"/>
    </source>
</evidence>
<dbReference type="InterPro" id="IPR028564">
    <property type="entry name" value="MT_TRM10-typ"/>
</dbReference>
<dbReference type="GO" id="GO:0000049">
    <property type="term" value="F:tRNA binding"/>
    <property type="evidence" value="ECO:0007669"/>
    <property type="project" value="TreeGrafter"/>
</dbReference>
<accession>A0A0D9QLH7</accession>
<evidence type="ECO:0000256" key="3">
    <source>
        <dbReference type="ARBA" id="ARBA00022679"/>
    </source>
</evidence>
<keyword evidence="2" id="KW-0489">Methyltransferase</keyword>
<name>A0A0D9QLH7_PLAFR</name>
<evidence type="ECO:0000256" key="1">
    <source>
        <dbReference type="ARBA" id="ARBA00012797"/>
    </source>
</evidence>
<feature type="compositionally biased region" description="Basic and acidic residues" evidence="6">
    <location>
        <begin position="14"/>
        <end position="23"/>
    </location>
</feature>
<dbReference type="GeneID" id="24267974"/>
<comment type="catalytic activity">
    <reaction evidence="5">
        <text>guanosine(9) in tRNA + S-adenosyl-L-methionine = N(1)-methylguanosine(9) in tRNA + S-adenosyl-L-homocysteine + H(+)</text>
        <dbReference type="Rhea" id="RHEA:43156"/>
        <dbReference type="Rhea" id="RHEA-COMP:10367"/>
        <dbReference type="Rhea" id="RHEA-COMP:10368"/>
        <dbReference type="ChEBI" id="CHEBI:15378"/>
        <dbReference type="ChEBI" id="CHEBI:57856"/>
        <dbReference type="ChEBI" id="CHEBI:59789"/>
        <dbReference type="ChEBI" id="CHEBI:73542"/>
        <dbReference type="ChEBI" id="CHEBI:74269"/>
        <dbReference type="EC" id="2.1.1.221"/>
    </reaction>
</comment>
<evidence type="ECO:0000256" key="5">
    <source>
        <dbReference type="ARBA" id="ARBA00048434"/>
    </source>
</evidence>
<evidence type="ECO:0000313" key="8">
    <source>
        <dbReference type="EMBL" id="KJP87632.1"/>
    </source>
</evidence>